<evidence type="ECO:0000256" key="10">
    <source>
        <dbReference type="SAM" id="MobiDB-lite"/>
    </source>
</evidence>
<sequence length="393" mass="44185">MSNTTTTTTSTTTATPAIQVNGNQSSSPQSPSSSTSTLSPPMSPSLLTRYREQKAVNKQIEKQLKEEKKIMDSELKLLLLGTGDSGKSTVVKQMKILHLEGYSQEERINQRQFVYRNIIEIAYSIIRGCGILNLVIPSHFGSICSSIEEIFETKNYTNLDKSVLKGVAELAKNESFINAANNSGSNFQLHSSSQYFLDDIARFSEEDYIPTDQDILYTRVASTSVSETRFSVRGIKFRMIDVAGQRGHRDKWIHHFSEVTAILFVISLCEYDQVLEEDGKTNRMVESIKVFGDIINQRWFKDIPIILFLNKRDLFAEKIKKTGISVCFPDYTGPSDDYEQSLVFLKKKILSANKTSKAVYTNVTTATDTTNIGHVFEAVKDILTRQTMEEGGI</sequence>
<dbReference type="SUPFAM" id="SSF47895">
    <property type="entry name" value="Transducin (alpha subunit), insertion domain"/>
    <property type="match status" value="1"/>
</dbReference>
<evidence type="ECO:0000256" key="2">
    <source>
        <dbReference type="ARBA" id="ARBA00022723"/>
    </source>
</evidence>
<dbReference type="Proteomes" id="UP001344447">
    <property type="component" value="Unassembled WGS sequence"/>
</dbReference>
<dbReference type="GO" id="GO:0007188">
    <property type="term" value="P:adenylate cyclase-modulating G protein-coupled receptor signaling pathway"/>
    <property type="evidence" value="ECO:0007669"/>
    <property type="project" value="TreeGrafter"/>
</dbReference>
<keyword evidence="9" id="KW-0175">Coiled coil</keyword>
<dbReference type="GO" id="GO:0031683">
    <property type="term" value="F:G-protein beta/gamma-subunit complex binding"/>
    <property type="evidence" value="ECO:0007669"/>
    <property type="project" value="InterPro"/>
</dbReference>
<evidence type="ECO:0000256" key="9">
    <source>
        <dbReference type="SAM" id="Coils"/>
    </source>
</evidence>
<dbReference type="GO" id="GO:0003924">
    <property type="term" value="F:GTPase activity"/>
    <property type="evidence" value="ECO:0007669"/>
    <property type="project" value="InterPro"/>
</dbReference>
<name>A0AAN7YVV4_9MYCE</name>
<feature type="binding site" evidence="7">
    <location>
        <begin position="241"/>
        <end position="245"/>
    </location>
    <ligand>
        <name>GTP</name>
        <dbReference type="ChEBI" id="CHEBI:37565"/>
    </ligand>
</feature>
<dbReference type="GO" id="GO:0005834">
    <property type="term" value="C:heterotrimeric G-protein complex"/>
    <property type="evidence" value="ECO:0007669"/>
    <property type="project" value="TreeGrafter"/>
</dbReference>
<dbReference type="PANTHER" id="PTHR10218">
    <property type="entry name" value="GTP-BINDING PROTEIN ALPHA SUBUNIT"/>
    <property type="match status" value="1"/>
</dbReference>
<evidence type="ECO:0000256" key="8">
    <source>
        <dbReference type="PIRSR" id="PIRSR601019-2"/>
    </source>
</evidence>
<dbReference type="PROSITE" id="PS51882">
    <property type="entry name" value="G_ALPHA"/>
    <property type="match status" value="1"/>
</dbReference>
<gene>
    <name evidence="11" type="ORF">RB653_002740</name>
</gene>
<dbReference type="EMBL" id="JAVFKY010000004">
    <property type="protein sequence ID" value="KAK5577792.1"/>
    <property type="molecule type" value="Genomic_DNA"/>
</dbReference>
<dbReference type="CDD" id="cd00066">
    <property type="entry name" value="G-alpha"/>
    <property type="match status" value="1"/>
</dbReference>
<dbReference type="InterPro" id="IPR011025">
    <property type="entry name" value="GproteinA_insert"/>
</dbReference>
<keyword evidence="2 8" id="KW-0479">Metal-binding</keyword>
<evidence type="ECO:0000256" key="3">
    <source>
        <dbReference type="ARBA" id="ARBA00022741"/>
    </source>
</evidence>
<comment type="similarity">
    <text evidence="1">Belongs to the G-alpha family.</text>
</comment>
<feature type="compositionally biased region" description="Low complexity" evidence="10">
    <location>
        <begin position="1"/>
        <end position="15"/>
    </location>
</feature>
<feature type="region of interest" description="Disordered" evidence="10">
    <location>
        <begin position="1"/>
        <end position="45"/>
    </location>
</feature>
<dbReference type="FunFam" id="3.40.50.300:FF:002307">
    <property type="entry name" value="Guanine nucleotide-binding protein G(k) subunit alpha"/>
    <property type="match status" value="1"/>
</dbReference>
<evidence type="ECO:0000313" key="12">
    <source>
        <dbReference type="Proteomes" id="UP001344447"/>
    </source>
</evidence>
<dbReference type="InterPro" id="IPR001019">
    <property type="entry name" value="Gprotein_alpha_su"/>
</dbReference>
<feature type="coiled-coil region" evidence="9">
    <location>
        <begin position="50"/>
        <end position="77"/>
    </location>
</feature>
<dbReference type="SMART" id="SM00275">
    <property type="entry name" value="G_alpha"/>
    <property type="match status" value="1"/>
</dbReference>
<keyword evidence="4 8" id="KW-0460">Magnesium</keyword>
<organism evidence="11 12">
    <name type="scientific">Dictyostelium firmibasis</name>
    <dbReference type="NCBI Taxonomy" id="79012"/>
    <lineage>
        <taxon>Eukaryota</taxon>
        <taxon>Amoebozoa</taxon>
        <taxon>Evosea</taxon>
        <taxon>Eumycetozoa</taxon>
        <taxon>Dictyostelia</taxon>
        <taxon>Dictyosteliales</taxon>
        <taxon>Dictyosteliaceae</taxon>
        <taxon>Dictyostelium</taxon>
    </lineage>
</organism>
<feature type="compositionally biased region" description="Low complexity" evidence="10">
    <location>
        <begin position="25"/>
        <end position="45"/>
    </location>
</feature>
<feature type="binding site" evidence="7">
    <location>
        <begin position="310"/>
        <end position="313"/>
    </location>
    <ligand>
        <name>GTP</name>
        <dbReference type="ChEBI" id="CHEBI:37565"/>
    </ligand>
</feature>
<dbReference type="GO" id="GO:0005525">
    <property type="term" value="F:GTP binding"/>
    <property type="evidence" value="ECO:0007669"/>
    <property type="project" value="UniProtKB-KW"/>
</dbReference>
<keyword evidence="5 7" id="KW-0342">GTP-binding</keyword>
<dbReference type="InterPro" id="IPR027417">
    <property type="entry name" value="P-loop_NTPase"/>
</dbReference>
<protein>
    <submittedName>
        <fullName evidence="11">Uncharacterized protein</fullName>
    </submittedName>
</protein>
<evidence type="ECO:0000256" key="4">
    <source>
        <dbReference type="ARBA" id="ARBA00022842"/>
    </source>
</evidence>
<evidence type="ECO:0000256" key="1">
    <source>
        <dbReference type="ARBA" id="ARBA00005804"/>
    </source>
</evidence>
<dbReference type="Gene3D" id="1.10.400.10">
    <property type="entry name" value="GI Alpha 1, domain 2-like"/>
    <property type="match status" value="1"/>
</dbReference>
<feature type="binding site" evidence="8">
    <location>
        <position position="88"/>
    </location>
    <ligand>
        <name>Mg(2+)</name>
        <dbReference type="ChEBI" id="CHEBI:18420"/>
    </ligand>
</feature>
<dbReference type="SUPFAM" id="SSF52540">
    <property type="entry name" value="P-loop containing nucleoside triphosphate hydrolases"/>
    <property type="match status" value="1"/>
</dbReference>
<reference evidence="11 12" key="1">
    <citation type="submission" date="2023-11" db="EMBL/GenBank/DDBJ databases">
        <title>Dfirmibasis_genome.</title>
        <authorList>
            <person name="Edelbroek B."/>
            <person name="Kjellin J."/>
            <person name="Jerlstrom-Hultqvist J."/>
            <person name="Soderbom F."/>
        </authorList>
    </citation>
    <scope>NUCLEOTIDE SEQUENCE [LARGE SCALE GENOMIC DNA]</scope>
    <source>
        <strain evidence="11 12">TNS-C-14</strain>
    </source>
</reference>
<dbReference type="GO" id="GO:0046872">
    <property type="term" value="F:metal ion binding"/>
    <property type="evidence" value="ECO:0007669"/>
    <property type="project" value="UniProtKB-KW"/>
</dbReference>
<proteinExistence type="inferred from homology"/>
<evidence type="ECO:0000256" key="5">
    <source>
        <dbReference type="ARBA" id="ARBA00023134"/>
    </source>
</evidence>
<feature type="binding site" evidence="7">
    <location>
        <position position="366"/>
    </location>
    <ligand>
        <name>GTP</name>
        <dbReference type="ChEBI" id="CHEBI:37565"/>
    </ligand>
</feature>
<accession>A0AAN7YVV4</accession>
<evidence type="ECO:0000256" key="6">
    <source>
        <dbReference type="ARBA" id="ARBA00023224"/>
    </source>
</evidence>
<keyword evidence="12" id="KW-1185">Reference proteome</keyword>
<comment type="caution">
    <text evidence="11">The sequence shown here is derived from an EMBL/GenBank/DDBJ whole genome shotgun (WGS) entry which is preliminary data.</text>
</comment>
<evidence type="ECO:0000313" key="11">
    <source>
        <dbReference type="EMBL" id="KAK5577792.1"/>
    </source>
</evidence>
<feature type="binding site" evidence="8">
    <location>
        <position position="222"/>
    </location>
    <ligand>
        <name>Mg(2+)</name>
        <dbReference type="ChEBI" id="CHEBI:18420"/>
    </ligand>
</feature>
<dbReference type="PRINTS" id="PR00318">
    <property type="entry name" value="GPROTEINA"/>
</dbReference>
<evidence type="ECO:0000256" key="7">
    <source>
        <dbReference type="PIRSR" id="PIRSR601019-1"/>
    </source>
</evidence>
<dbReference type="Pfam" id="PF00503">
    <property type="entry name" value="G-alpha"/>
    <property type="match status" value="1"/>
</dbReference>
<keyword evidence="6" id="KW-0807">Transducer</keyword>
<dbReference type="PANTHER" id="PTHR10218:SF188">
    <property type="entry name" value="GUANINE NUCLEOTIDE-BINDING PROTEIN ALPHA-7 SUBUNIT"/>
    <property type="match status" value="1"/>
</dbReference>
<dbReference type="AlphaFoldDB" id="A0AAN7YVV4"/>
<dbReference type="GO" id="GO:0001664">
    <property type="term" value="F:G protein-coupled receptor binding"/>
    <property type="evidence" value="ECO:0007669"/>
    <property type="project" value="TreeGrafter"/>
</dbReference>
<dbReference type="Gene3D" id="3.40.50.300">
    <property type="entry name" value="P-loop containing nucleotide triphosphate hydrolases"/>
    <property type="match status" value="1"/>
</dbReference>
<dbReference type="GO" id="GO:0005737">
    <property type="term" value="C:cytoplasm"/>
    <property type="evidence" value="ECO:0007669"/>
    <property type="project" value="TreeGrafter"/>
</dbReference>
<keyword evidence="3 7" id="KW-0547">Nucleotide-binding</keyword>